<dbReference type="OrthoDB" id="9837601at2"/>
<dbReference type="RefSeq" id="WP_130435837.1">
    <property type="nucleotide sequence ID" value="NZ_SGXF01000005.1"/>
</dbReference>
<organism evidence="2 3">
    <name type="scientific">Cuneatibacter caecimuris</name>
    <dbReference type="NCBI Taxonomy" id="1796618"/>
    <lineage>
        <taxon>Bacteria</taxon>
        <taxon>Bacillati</taxon>
        <taxon>Bacillota</taxon>
        <taxon>Clostridia</taxon>
        <taxon>Lachnospirales</taxon>
        <taxon>Lachnospiraceae</taxon>
        <taxon>Cuneatibacter</taxon>
    </lineage>
</organism>
<sequence length="108" mass="12020">MFDNIFVFLQAITDAEKNPVMDNNENPIESRTYSGLLAKFMEGIPKEFQVSGYLRDNARRGLYSVLDSTEDAVKDSSSRGLNGRSYSTEQILDSGNNPISSQAIFVTD</sequence>
<evidence type="ECO:0000313" key="2">
    <source>
        <dbReference type="EMBL" id="RZS94217.1"/>
    </source>
</evidence>
<accession>A0A4Q7P3I6</accession>
<comment type="caution">
    <text evidence="2">The sequence shown here is derived from an EMBL/GenBank/DDBJ whole genome shotgun (WGS) entry which is preliminary data.</text>
</comment>
<evidence type="ECO:0000256" key="1">
    <source>
        <dbReference type="SAM" id="MobiDB-lite"/>
    </source>
</evidence>
<dbReference type="Proteomes" id="UP000292927">
    <property type="component" value="Unassembled WGS sequence"/>
</dbReference>
<evidence type="ECO:0000313" key="3">
    <source>
        <dbReference type="Proteomes" id="UP000292927"/>
    </source>
</evidence>
<reference evidence="2 3" key="1">
    <citation type="submission" date="2019-02" db="EMBL/GenBank/DDBJ databases">
        <title>Genomic Encyclopedia of Type Strains, Phase IV (KMG-IV): sequencing the most valuable type-strain genomes for metagenomic binning, comparative biology and taxonomic classification.</title>
        <authorList>
            <person name="Goeker M."/>
        </authorList>
    </citation>
    <scope>NUCLEOTIDE SEQUENCE [LARGE SCALE GENOMIC DNA]</scope>
    <source>
        <strain evidence="2 3">DSM 29486</strain>
    </source>
</reference>
<feature type="region of interest" description="Disordered" evidence="1">
    <location>
        <begin position="73"/>
        <end position="92"/>
    </location>
</feature>
<name>A0A4Q7P3I6_9FIRM</name>
<protein>
    <submittedName>
        <fullName evidence="2">Uncharacterized protein</fullName>
    </submittedName>
</protein>
<keyword evidence="3" id="KW-1185">Reference proteome</keyword>
<dbReference type="AlphaFoldDB" id="A0A4Q7P3I6"/>
<proteinExistence type="predicted"/>
<dbReference type="EMBL" id="SGXF01000005">
    <property type="protein sequence ID" value="RZS94217.1"/>
    <property type="molecule type" value="Genomic_DNA"/>
</dbReference>
<gene>
    <name evidence="2" type="ORF">EV209_2587</name>
</gene>
<feature type="compositionally biased region" description="Polar residues" evidence="1">
    <location>
        <begin position="78"/>
        <end position="92"/>
    </location>
</feature>